<dbReference type="PROSITE" id="PS01124">
    <property type="entry name" value="HTH_ARAC_FAMILY_2"/>
    <property type="match status" value="1"/>
</dbReference>
<proteinExistence type="predicted"/>
<accession>A0A9R1C859</accession>
<keyword evidence="3" id="KW-0804">Transcription</keyword>
<dbReference type="InterPro" id="IPR009057">
    <property type="entry name" value="Homeodomain-like_sf"/>
</dbReference>
<dbReference type="Proteomes" id="UP000825483">
    <property type="component" value="Unassembled WGS sequence"/>
</dbReference>
<evidence type="ECO:0000313" key="5">
    <source>
        <dbReference type="EMBL" id="GJG57791.1"/>
    </source>
</evidence>
<dbReference type="SUPFAM" id="SSF51215">
    <property type="entry name" value="Regulatory protein AraC"/>
    <property type="match status" value="1"/>
</dbReference>
<dbReference type="Pfam" id="PF12833">
    <property type="entry name" value="HTH_18"/>
    <property type="match status" value="1"/>
</dbReference>
<gene>
    <name evidence="5" type="ORF">PRLR5076_06420</name>
</gene>
<evidence type="ECO:0000313" key="6">
    <source>
        <dbReference type="Proteomes" id="UP000825483"/>
    </source>
</evidence>
<dbReference type="Gene3D" id="1.10.10.60">
    <property type="entry name" value="Homeodomain-like"/>
    <property type="match status" value="2"/>
</dbReference>
<comment type="caution">
    <text evidence="5">The sequence shown here is derived from an EMBL/GenBank/DDBJ whole genome shotgun (WGS) entry which is preliminary data.</text>
</comment>
<evidence type="ECO:0000259" key="4">
    <source>
        <dbReference type="PROSITE" id="PS01124"/>
    </source>
</evidence>
<dbReference type="PRINTS" id="PR00032">
    <property type="entry name" value="HTHARAC"/>
</dbReference>
<dbReference type="RefSeq" id="WP_223928260.1">
    <property type="nucleotide sequence ID" value="NZ_BPTU01000004.1"/>
</dbReference>
<dbReference type="InterPro" id="IPR037923">
    <property type="entry name" value="HTH-like"/>
</dbReference>
<name>A0A9R1C859_9BACT</name>
<dbReference type="GeneID" id="72468693"/>
<dbReference type="SMART" id="SM00342">
    <property type="entry name" value="HTH_ARAC"/>
    <property type="match status" value="1"/>
</dbReference>
<dbReference type="GO" id="GO:0003700">
    <property type="term" value="F:DNA-binding transcription factor activity"/>
    <property type="evidence" value="ECO:0007669"/>
    <property type="project" value="InterPro"/>
</dbReference>
<feature type="domain" description="HTH araC/xylS-type" evidence="4">
    <location>
        <begin position="191"/>
        <end position="296"/>
    </location>
</feature>
<dbReference type="EMBL" id="BPUB01000001">
    <property type="protein sequence ID" value="GJG57791.1"/>
    <property type="molecule type" value="Genomic_DNA"/>
</dbReference>
<dbReference type="PANTHER" id="PTHR43280">
    <property type="entry name" value="ARAC-FAMILY TRANSCRIPTIONAL REGULATOR"/>
    <property type="match status" value="1"/>
</dbReference>
<evidence type="ECO:0000256" key="3">
    <source>
        <dbReference type="ARBA" id="ARBA00023163"/>
    </source>
</evidence>
<dbReference type="InterPro" id="IPR018060">
    <property type="entry name" value="HTH_AraC"/>
</dbReference>
<dbReference type="InterPro" id="IPR020449">
    <property type="entry name" value="Tscrpt_reg_AraC-type_HTH"/>
</dbReference>
<evidence type="ECO:0000256" key="1">
    <source>
        <dbReference type="ARBA" id="ARBA00023015"/>
    </source>
</evidence>
<protein>
    <submittedName>
        <fullName evidence="5">AraC family transcriptional regulator</fullName>
    </submittedName>
</protein>
<reference evidence="5" key="1">
    <citation type="journal article" date="2022" name="Int. J. Syst. Evol. Microbiol.">
        <title>Prevotella lacticifex sp. nov., isolated from the rumen of cows.</title>
        <authorList>
            <person name="Shinkai T."/>
            <person name="Ikeyama N."/>
            <person name="Kumagai M."/>
            <person name="Ohmori H."/>
            <person name="Sakamoto M."/>
            <person name="Ohkuma M."/>
            <person name="Mitsumori M."/>
        </authorList>
    </citation>
    <scope>NUCLEOTIDE SEQUENCE</scope>
    <source>
        <strain evidence="5">R5076</strain>
    </source>
</reference>
<keyword evidence="6" id="KW-1185">Reference proteome</keyword>
<dbReference type="AlphaFoldDB" id="A0A9R1C859"/>
<organism evidence="5 6">
    <name type="scientific">Prevotella lacticifex</name>
    <dbReference type="NCBI Taxonomy" id="2854755"/>
    <lineage>
        <taxon>Bacteria</taxon>
        <taxon>Pseudomonadati</taxon>
        <taxon>Bacteroidota</taxon>
        <taxon>Bacteroidia</taxon>
        <taxon>Bacteroidales</taxon>
        <taxon>Prevotellaceae</taxon>
        <taxon>Prevotella</taxon>
    </lineage>
</organism>
<dbReference type="GO" id="GO:0043565">
    <property type="term" value="F:sequence-specific DNA binding"/>
    <property type="evidence" value="ECO:0007669"/>
    <property type="project" value="InterPro"/>
</dbReference>
<sequence length="297" mass="34234">MKIRQIHFPTVSAFMHALGRDDVRHPLIEVIHLDDLADCSSFGNTRYTFGFYCVVYKDARCGTVRYGRNEYDYDNGTLLFFAPDHDVELGTLEQSYQGVMLIFSPALMQGLSMSPYTFFGYSVNEALHVSERERQQLHDILGNIETELERGIDRHTRQLMAQNVALILNYCVRFYDRQFITREPVDSQLMQRFTVLLDDYFARGLAARQGVPTVRYFADALNLSANYFGDLVKAQTGNSPQQLIQQHLIAQARHRLTTTTDTVSQIAYALGFEYPQYFSRLFKKQTGQTPQEFRKIG</sequence>
<dbReference type="SUPFAM" id="SSF46689">
    <property type="entry name" value="Homeodomain-like"/>
    <property type="match status" value="1"/>
</dbReference>
<dbReference type="PANTHER" id="PTHR43280:SF32">
    <property type="entry name" value="TRANSCRIPTIONAL REGULATORY PROTEIN"/>
    <property type="match status" value="1"/>
</dbReference>
<keyword evidence="2" id="KW-0238">DNA-binding</keyword>
<keyword evidence="1" id="KW-0805">Transcription regulation</keyword>
<evidence type="ECO:0000256" key="2">
    <source>
        <dbReference type="ARBA" id="ARBA00023125"/>
    </source>
</evidence>